<feature type="transmembrane region" description="Helical" evidence="7">
    <location>
        <begin position="267"/>
        <end position="289"/>
    </location>
</feature>
<comment type="caution">
    <text evidence="9">The sequence shown here is derived from an EMBL/GenBank/DDBJ whole genome shotgun (WGS) entry which is preliminary data.</text>
</comment>
<evidence type="ECO:0000259" key="8">
    <source>
        <dbReference type="PROSITE" id="PS50928"/>
    </source>
</evidence>
<feature type="transmembrane region" description="Helical" evidence="7">
    <location>
        <begin position="198"/>
        <end position="216"/>
    </location>
</feature>
<gene>
    <name evidence="9" type="ORF">D3272_09550</name>
</gene>
<evidence type="ECO:0000313" key="10">
    <source>
        <dbReference type="Proteomes" id="UP000289411"/>
    </source>
</evidence>
<proteinExistence type="inferred from homology"/>
<comment type="similarity">
    <text evidence="7">Belongs to the binding-protein-dependent transport system permease family.</text>
</comment>
<feature type="transmembrane region" description="Helical" evidence="7">
    <location>
        <begin position="108"/>
        <end position="131"/>
    </location>
</feature>
<evidence type="ECO:0000256" key="2">
    <source>
        <dbReference type="ARBA" id="ARBA00022448"/>
    </source>
</evidence>
<dbReference type="GO" id="GO:0055085">
    <property type="term" value="P:transmembrane transport"/>
    <property type="evidence" value="ECO:0007669"/>
    <property type="project" value="InterPro"/>
</dbReference>
<reference evidence="9 10" key="2">
    <citation type="submission" date="2019-02" db="EMBL/GenBank/DDBJ databases">
        <title>'Lichenibacterium ramalinii' gen. nov. sp. nov., 'Lichenibacterium minor' gen. nov. sp. nov.</title>
        <authorList>
            <person name="Pankratov T."/>
        </authorList>
    </citation>
    <scope>NUCLEOTIDE SEQUENCE [LARGE SCALE GENOMIC DNA]</scope>
    <source>
        <strain evidence="9 10">RmlP001</strain>
    </source>
</reference>
<keyword evidence="5 7" id="KW-1133">Transmembrane helix</keyword>
<name>A0A4Q2RE08_9HYPH</name>
<comment type="subcellular location">
    <subcellularLocation>
        <location evidence="1 7">Cell membrane</location>
        <topology evidence="1 7">Multi-pass membrane protein</topology>
    </subcellularLocation>
</comment>
<keyword evidence="2 7" id="KW-0813">Transport</keyword>
<reference evidence="9 10" key="1">
    <citation type="submission" date="2018-09" db="EMBL/GenBank/DDBJ databases">
        <authorList>
            <person name="Grouzdev D.S."/>
            <person name="Krutkina M.S."/>
        </authorList>
    </citation>
    <scope>NUCLEOTIDE SEQUENCE [LARGE SCALE GENOMIC DNA]</scope>
    <source>
        <strain evidence="9 10">RmlP001</strain>
    </source>
</reference>
<dbReference type="AlphaFoldDB" id="A0A4Q2RE08"/>
<dbReference type="SUPFAM" id="SSF161098">
    <property type="entry name" value="MetI-like"/>
    <property type="match status" value="1"/>
</dbReference>
<dbReference type="CDD" id="cd06261">
    <property type="entry name" value="TM_PBP2"/>
    <property type="match status" value="1"/>
</dbReference>
<feature type="domain" description="ABC transmembrane type-1" evidence="8">
    <location>
        <begin position="101"/>
        <end position="290"/>
    </location>
</feature>
<dbReference type="PROSITE" id="PS50928">
    <property type="entry name" value="ABC_TM1"/>
    <property type="match status" value="1"/>
</dbReference>
<evidence type="ECO:0000256" key="1">
    <source>
        <dbReference type="ARBA" id="ARBA00004651"/>
    </source>
</evidence>
<accession>A0A4Q2RE08</accession>
<keyword evidence="3" id="KW-1003">Cell membrane</keyword>
<keyword evidence="6 7" id="KW-0472">Membrane</keyword>
<dbReference type="InterPro" id="IPR050366">
    <property type="entry name" value="BP-dependent_transpt_permease"/>
</dbReference>
<dbReference type="EMBL" id="QYBC01000007">
    <property type="protein sequence ID" value="RYB05196.1"/>
    <property type="molecule type" value="Genomic_DNA"/>
</dbReference>
<evidence type="ECO:0000256" key="3">
    <source>
        <dbReference type="ARBA" id="ARBA00022475"/>
    </source>
</evidence>
<protein>
    <submittedName>
        <fullName evidence="9">ABC transporter permease</fullName>
    </submittedName>
</protein>
<dbReference type="GO" id="GO:0005886">
    <property type="term" value="C:plasma membrane"/>
    <property type="evidence" value="ECO:0007669"/>
    <property type="project" value="UniProtKB-SubCell"/>
</dbReference>
<dbReference type="Pfam" id="PF12911">
    <property type="entry name" value="OppC_N"/>
    <property type="match status" value="1"/>
</dbReference>
<dbReference type="PANTHER" id="PTHR43386:SF25">
    <property type="entry name" value="PEPTIDE ABC TRANSPORTER PERMEASE PROTEIN"/>
    <property type="match status" value="1"/>
</dbReference>
<evidence type="ECO:0000256" key="5">
    <source>
        <dbReference type="ARBA" id="ARBA00022989"/>
    </source>
</evidence>
<dbReference type="RefSeq" id="WP_129218944.1">
    <property type="nucleotide sequence ID" value="NZ_QYBC01000007.1"/>
</dbReference>
<sequence>MTDAIVPSRSPAATHLPAAPQRVRGYWGSVWRRLRYDYVTLFCLVLILIIVASAVFAPELAPLDPYKSSMAHRLKPIGYRNYLLGTDEQGRDMLSRLLFGGRVSLSMGILPVVLATAIGGLFGVLAGYYGGKVNTVIMRTMDVFFAFPSVLLAVAISGSLGGGIVNQLLTLTIVLIPPLCRVAETATAQVRTMDFVDAARATGASTLSILFTHVIINVMSPVVVYASTLVSVSIILASGLSFLGLGVSPPTADWGLMLSTLRQSIYVQPWVSAIPGIAILVTSIAFNLVSDGLRQAMDVRS</sequence>
<feature type="transmembrane region" description="Helical" evidence="7">
    <location>
        <begin position="38"/>
        <end position="57"/>
    </location>
</feature>
<dbReference type="Pfam" id="PF00528">
    <property type="entry name" value="BPD_transp_1"/>
    <property type="match status" value="1"/>
</dbReference>
<dbReference type="OrthoDB" id="9766870at2"/>
<feature type="transmembrane region" description="Helical" evidence="7">
    <location>
        <begin position="143"/>
        <end position="165"/>
    </location>
</feature>
<dbReference type="InterPro" id="IPR035906">
    <property type="entry name" value="MetI-like_sf"/>
</dbReference>
<dbReference type="InterPro" id="IPR000515">
    <property type="entry name" value="MetI-like"/>
</dbReference>
<keyword evidence="4 7" id="KW-0812">Transmembrane</keyword>
<evidence type="ECO:0000313" key="9">
    <source>
        <dbReference type="EMBL" id="RYB05196.1"/>
    </source>
</evidence>
<dbReference type="PANTHER" id="PTHR43386">
    <property type="entry name" value="OLIGOPEPTIDE TRANSPORT SYSTEM PERMEASE PROTEIN APPC"/>
    <property type="match status" value="1"/>
</dbReference>
<evidence type="ECO:0000256" key="6">
    <source>
        <dbReference type="ARBA" id="ARBA00023136"/>
    </source>
</evidence>
<dbReference type="InterPro" id="IPR025966">
    <property type="entry name" value="OppC_N"/>
</dbReference>
<evidence type="ECO:0000256" key="7">
    <source>
        <dbReference type="RuleBase" id="RU363032"/>
    </source>
</evidence>
<dbReference type="Gene3D" id="1.10.3720.10">
    <property type="entry name" value="MetI-like"/>
    <property type="match status" value="1"/>
</dbReference>
<keyword evidence="10" id="KW-1185">Reference proteome</keyword>
<organism evidence="9 10">
    <name type="scientific">Lichenibacterium ramalinae</name>
    <dbReference type="NCBI Taxonomy" id="2316527"/>
    <lineage>
        <taxon>Bacteria</taxon>
        <taxon>Pseudomonadati</taxon>
        <taxon>Pseudomonadota</taxon>
        <taxon>Alphaproteobacteria</taxon>
        <taxon>Hyphomicrobiales</taxon>
        <taxon>Lichenihabitantaceae</taxon>
        <taxon>Lichenibacterium</taxon>
    </lineage>
</organism>
<dbReference type="Proteomes" id="UP000289411">
    <property type="component" value="Unassembled WGS sequence"/>
</dbReference>
<feature type="transmembrane region" description="Helical" evidence="7">
    <location>
        <begin position="223"/>
        <end position="247"/>
    </location>
</feature>
<evidence type="ECO:0000256" key="4">
    <source>
        <dbReference type="ARBA" id="ARBA00022692"/>
    </source>
</evidence>